<comment type="caution">
    <text evidence="2">The sequence shown here is derived from an EMBL/GenBank/DDBJ whole genome shotgun (WGS) entry which is preliminary data.</text>
</comment>
<evidence type="ECO:0000259" key="1">
    <source>
        <dbReference type="Pfam" id="PF08620"/>
    </source>
</evidence>
<dbReference type="Proteomes" id="UP001178507">
    <property type="component" value="Unassembled WGS sequence"/>
</dbReference>
<reference evidence="2" key="1">
    <citation type="submission" date="2023-08" db="EMBL/GenBank/DDBJ databases">
        <authorList>
            <person name="Chen Y."/>
            <person name="Shah S."/>
            <person name="Dougan E. K."/>
            <person name="Thang M."/>
            <person name="Chan C."/>
        </authorList>
    </citation>
    <scope>NUCLEOTIDE SEQUENCE</scope>
</reference>
<dbReference type="PANTHER" id="PTHR21483">
    <property type="entry name" value="RNA POLYMERASE II-ASSOCIATED PROTEIN 1"/>
    <property type="match status" value="1"/>
</dbReference>
<dbReference type="PANTHER" id="PTHR21483:SF18">
    <property type="entry name" value="RNA POLYMERASE II-ASSOCIATED PROTEIN 1"/>
    <property type="match status" value="1"/>
</dbReference>
<proteinExistence type="predicted"/>
<feature type="non-terminal residue" evidence="2">
    <location>
        <position position="211"/>
    </location>
</feature>
<evidence type="ECO:0000313" key="2">
    <source>
        <dbReference type="EMBL" id="CAJ1378886.1"/>
    </source>
</evidence>
<organism evidence="2 3">
    <name type="scientific">Effrenium voratum</name>
    <dbReference type="NCBI Taxonomy" id="2562239"/>
    <lineage>
        <taxon>Eukaryota</taxon>
        <taxon>Sar</taxon>
        <taxon>Alveolata</taxon>
        <taxon>Dinophyceae</taxon>
        <taxon>Suessiales</taxon>
        <taxon>Symbiodiniaceae</taxon>
        <taxon>Effrenium</taxon>
    </lineage>
</organism>
<gene>
    <name evidence="2" type="ORF">EVOR1521_LOCUS7281</name>
</gene>
<keyword evidence="3" id="KW-1185">Reference proteome</keyword>
<dbReference type="Pfam" id="PF08620">
    <property type="entry name" value="RPAP1_C"/>
    <property type="match status" value="1"/>
</dbReference>
<accession>A0AA36MNZ6</accession>
<evidence type="ECO:0000313" key="3">
    <source>
        <dbReference type="Proteomes" id="UP001178507"/>
    </source>
</evidence>
<name>A0AA36MNZ6_9DINO</name>
<dbReference type="InterPro" id="IPR013929">
    <property type="entry name" value="RPAP1_C"/>
</dbReference>
<dbReference type="GO" id="GO:0006366">
    <property type="term" value="P:transcription by RNA polymerase II"/>
    <property type="evidence" value="ECO:0007669"/>
    <property type="project" value="InterPro"/>
</dbReference>
<dbReference type="InterPro" id="IPR039913">
    <property type="entry name" value="RPAP1/Rba50"/>
</dbReference>
<sequence length="211" mass="22434">MQEPSSSYEGLHHHGAESSQAGYTFSELLLLSRSAASAQRAAALQVLAEILRRSRAAAPQGVLSADAAIRRTGFCPEGTEAAPWRAGFGLGLQVFFWHGLARGDLPKHLAESLADKARPVQLAALRATAELLDGVGEEARGFNPNTTLVDVARSAVSGMGQCCDGFGGAFSCHMKLFHLGEQRWCPAQALLSGQGFDPRDFTWSQSTYGSA</sequence>
<protein>
    <recommendedName>
        <fullName evidence="1">RPAP1 C-terminal domain-containing protein</fullName>
    </recommendedName>
</protein>
<dbReference type="AlphaFoldDB" id="A0AA36MNZ6"/>
<dbReference type="EMBL" id="CAUJNA010000578">
    <property type="protein sequence ID" value="CAJ1378886.1"/>
    <property type="molecule type" value="Genomic_DNA"/>
</dbReference>
<feature type="domain" description="RPAP1 C-terminal" evidence="1">
    <location>
        <begin position="5"/>
        <end position="54"/>
    </location>
</feature>